<feature type="compositionally biased region" description="Basic and acidic residues" evidence="1">
    <location>
        <begin position="60"/>
        <end position="70"/>
    </location>
</feature>
<dbReference type="RefSeq" id="WP_191721545.1">
    <property type="nucleotide sequence ID" value="NZ_JACSQK010000001.1"/>
</dbReference>
<organism evidence="2 3">
    <name type="scientific">Comamonas avium</name>
    <dbReference type="NCBI Taxonomy" id="2762231"/>
    <lineage>
        <taxon>Bacteria</taxon>
        <taxon>Pseudomonadati</taxon>
        <taxon>Pseudomonadota</taxon>
        <taxon>Betaproteobacteria</taxon>
        <taxon>Burkholderiales</taxon>
        <taxon>Comamonadaceae</taxon>
        <taxon>Comamonas</taxon>
    </lineage>
</organism>
<keyword evidence="3" id="KW-1185">Reference proteome</keyword>
<dbReference type="Proteomes" id="UP000634919">
    <property type="component" value="Unassembled WGS sequence"/>
</dbReference>
<feature type="compositionally biased region" description="Basic and acidic residues" evidence="1">
    <location>
        <begin position="28"/>
        <end position="41"/>
    </location>
</feature>
<dbReference type="EMBL" id="JACSQK010000001">
    <property type="protein sequence ID" value="MBD7959133.1"/>
    <property type="molecule type" value="Genomic_DNA"/>
</dbReference>
<evidence type="ECO:0000313" key="3">
    <source>
        <dbReference type="Proteomes" id="UP000634919"/>
    </source>
</evidence>
<protein>
    <submittedName>
        <fullName evidence="2">Uncharacterized protein</fullName>
    </submittedName>
</protein>
<accession>A0ABR8S6M8</accession>
<sequence>MNKDNKTSGDFKEIDLLGRQIERLARVHKYSETGKESDLNPKIDAGPKAQPERNQLGGQERLEKLTQKAN</sequence>
<proteinExistence type="predicted"/>
<name>A0ABR8S6M8_9BURK</name>
<gene>
    <name evidence="2" type="ORF">H9646_01430</name>
</gene>
<evidence type="ECO:0000256" key="1">
    <source>
        <dbReference type="SAM" id="MobiDB-lite"/>
    </source>
</evidence>
<comment type="caution">
    <text evidence="2">The sequence shown here is derived from an EMBL/GenBank/DDBJ whole genome shotgun (WGS) entry which is preliminary data.</text>
</comment>
<evidence type="ECO:0000313" key="2">
    <source>
        <dbReference type="EMBL" id="MBD7959133.1"/>
    </source>
</evidence>
<feature type="region of interest" description="Disordered" evidence="1">
    <location>
        <begin position="28"/>
        <end position="70"/>
    </location>
</feature>
<reference evidence="2 3" key="1">
    <citation type="submission" date="2020-08" db="EMBL/GenBank/DDBJ databases">
        <title>A Genomic Blueprint of the Chicken Gut Microbiome.</title>
        <authorList>
            <person name="Gilroy R."/>
            <person name="Ravi A."/>
            <person name="Getino M."/>
            <person name="Pursley I."/>
            <person name="Horton D.L."/>
            <person name="Alikhan N.-F."/>
            <person name="Baker D."/>
            <person name="Gharbi K."/>
            <person name="Hall N."/>
            <person name="Watson M."/>
            <person name="Adriaenssens E.M."/>
            <person name="Foster-Nyarko E."/>
            <person name="Jarju S."/>
            <person name="Secka A."/>
            <person name="Antonio M."/>
            <person name="Oren A."/>
            <person name="Chaudhuri R."/>
            <person name="La Ragione R.M."/>
            <person name="Hildebrand F."/>
            <person name="Pallen M.J."/>
        </authorList>
    </citation>
    <scope>NUCLEOTIDE SEQUENCE [LARGE SCALE GENOMIC DNA]</scope>
    <source>
        <strain evidence="2 3">Sa2CVA6</strain>
    </source>
</reference>